<dbReference type="InterPro" id="IPR001846">
    <property type="entry name" value="VWF_type-D"/>
</dbReference>
<dbReference type="Proteomes" id="UP000249364">
    <property type="component" value="Unassembled WGS sequence"/>
</dbReference>
<dbReference type="OrthoDB" id="733404at2"/>
<dbReference type="EMBL" id="QKZQ01000011">
    <property type="protein sequence ID" value="PZX41190.1"/>
    <property type="molecule type" value="Genomic_DNA"/>
</dbReference>
<comment type="caution">
    <text evidence="2">The sequence shown here is derived from an EMBL/GenBank/DDBJ whole genome shotgun (WGS) entry which is preliminary data.</text>
</comment>
<dbReference type="PANTHER" id="PTHR13802">
    <property type="entry name" value="MUCIN 4-RELATED"/>
    <property type="match status" value="1"/>
</dbReference>
<dbReference type="SUPFAM" id="SSF63446">
    <property type="entry name" value="Type I dockerin domain"/>
    <property type="match status" value="1"/>
</dbReference>
<dbReference type="GO" id="GO:0004553">
    <property type="term" value="F:hydrolase activity, hydrolyzing O-glycosyl compounds"/>
    <property type="evidence" value="ECO:0007669"/>
    <property type="project" value="InterPro"/>
</dbReference>
<dbReference type="RefSeq" id="WP_071467992.1">
    <property type="nucleotide sequence ID" value="NZ_MEHT01000001.1"/>
</dbReference>
<dbReference type="AlphaFoldDB" id="A0A2W7Q534"/>
<dbReference type="PANTHER" id="PTHR13802:SF59">
    <property type="entry name" value="SUSHI DOMAIN-CONTAINING PROTEIN 2"/>
    <property type="match status" value="1"/>
</dbReference>
<dbReference type="InterPro" id="IPR051495">
    <property type="entry name" value="Epithelial_Barrier/Signaling"/>
</dbReference>
<accession>A0A2W7Q534</accession>
<feature type="domain" description="VWFD" evidence="1">
    <location>
        <begin position="427"/>
        <end position="623"/>
    </location>
</feature>
<gene>
    <name evidence="2" type="ORF">LY56_02393</name>
</gene>
<dbReference type="SMART" id="SM00216">
    <property type="entry name" value="VWD"/>
    <property type="match status" value="1"/>
</dbReference>
<evidence type="ECO:0000313" key="3">
    <source>
        <dbReference type="Proteomes" id="UP000249364"/>
    </source>
</evidence>
<name>A0A2W7Q534_9RHOB</name>
<dbReference type="Pfam" id="PF00094">
    <property type="entry name" value="VWD"/>
    <property type="match status" value="1"/>
</dbReference>
<dbReference type="Pfam" id="PF00404">
    <property type="entry name" value="Dockerin_1"/>
    <property type="match status" value="1"/>
</dbReference>
<sequence length="901" mass="95681">MTTVTLNPEFESLLAGLDETRLPDFSLDHFNLLENFWIDEDDVVGDIILTSTGVSAQVASRDPSDPTLYTFKISGTGITPSSTLDQLGAAIENGTANGTITQISIDYGSLRIAQLDIAPQSLTLSSGNQSLELTGGFPVTLSNLINLVDILDGEAEGSLDDYGFTGFSLRDGSTVLASLQTGEDFTLNLDGFTLAMTGVDVSVEEIFNFINPGRGQIVPEITLFNSSGNVVAGTPFSFSNDSPNFIRIAYENLPQGTYYAQVRASDQQVVDWQTQTGLYELYSSWWGSTPGVGQWTSENMGDAPANATTPYVLNSGANFFGAVDSVGDADWIRIEFPEWNSTYTTSDDDTGEQLTFNSPLVLQAFGTGQLEPQLRDFQGFSFDSLTITTPDGTEILSATDVASFRDFIDALDEVLDSLFLPNIGGLGLAFATGDPHLLTHDGLGYDFHAAGEYVLMRATNGQSFELQSRMSPAGENVTANVAAALRVGDDTIMIAPGATPLLVNGEAVTLANNATHLLGANAIMREGNSYKIYVVDPNETQGLVQVDIIGSRVDIGVGLSNYWQNNVEGLLGNFSGSIRDDLQLADGTRVTFPLSFGDDPEAGTVGIYGRFRDDWRVTDESTLFTYAAGEGPDSFYLPDYPTQMITLDDFSTEEQAAAEAIAAAAGLTPGTFAFNNAVLDLLITQDESFVESAVNSNTAINNVDPTGSGIHVPQVAGGGITDSLLSLSGNVKDLSGQGLSDTTVTFRPAGTSVDLTRMTRDGESFNFELSQNASGRLDASRDWQEGDPSITALDALDVLRMAVGLDPSFGPAKAQNFIAADINGDGAVTALDALEVLRAAVGIDSAAAPRWVFFDAATDWDAMALSRQDTSVETGVEIANFSASSGGFDMVGILLGNMESV</sequence>
<organism evidence="2 3">
    <name type="scientific">Roseinatronobacter thiooxidans</name>
    <dbReference type="NCBI Taxonomy" id="121821"/>
    <lineage>
        <taxon>Bacteria</taxon>
        <taxon>Pseudomonadati</taxon>
        <taxon>Pseudomonadota</taxon>
        <taxon>Alphaproteobacteria</taxon>
        <taxon>Rhodobacterales</taxon>
        <taxon>Paracoccaceae</taxon>
        <taxon>Roseinatronobacter</taxon>
    </lineage>
</organism>
<keyword evidence="3" id="KW-1185">Reference proteome</keyword>
<evidence type="ECO:0000313" key="2">
    <source>
        <dbReference type="EMBL" id="PZX41190.1"/>
    </source>
</evidence>
<dbReference type="STRING" id="121821.GCA_001870675_00099"/>
<dbReference type="InterPro" id="IPR002105">
    <property type="entry name" value="Dockerin_1_rpt"/>
</dbReference>
<dbReference type="Gene3D" id="1.10.1330.10">
    <property type="entry name" value="Dockerin domain"/>
    <property type="match status" value="1"/>
</dbReference>
<dbReference type="PROSITE" id="PS51233">
    <property type="entry name" value="VWFD"/>
    <property type="match status" value="1"/>
</dbReference>
<evidence type="ECO:0000259" key="1">
    <source>
        <dbReference type="PROSITE" id="PS51233"/>
    </source>
</evidence>
<proteinExistence type="predicted"/>
<protein>
    <submittedName>
        <fullName evidence="2">von Willebrand factor type D domain-containing protein</fullName>
    </submittedName>
</protein>
<reference evidence="2 3" key="1">
    <citation type="submission" date="2018-06" db="EMBL/GenBank/DDBJ databases">
        <title>Genomic Encyclopedia of Archaeal and Bacterial Type Strains, Phase II (KMG-II): from individual species to whole genera.</title>
        <authorList>
            <person name="Goeker M."/>
        </authorList>
    </citation>
    <scope>NUCLEOTIDE SEQUENCE [LARGE SCALE GENOMIC DNA]</scope>
    <source>
        <strain evidence="2 3">DSM 13087</strain>
    </source>
</reference>
<dbReference type="GO" id="GO:0000272">
    <property type="term" value="P:polysaccharide catabolic process"/>
    <property type="evidence" value="ECO:0007669"/>
    <property type="project" value="InterPro"/>
</dbReference>
<dbReference type="InterPro" id="IPR036439">
    <property type="entry name" value="Dockerin_dom_sf"/>
</dbReference>